<organism evidence="1">
    <name type="scientific">mine drainage metagenome</name>
    <dbReference type="NCBI Taxonomy" id="410659"/>
    <lineage>
        <taxon>unclassified sequences</taxon>
        <taxon>metagenomes</taxon>
        <taxon>ecological metagenomes</taxon>
    </lineage>
</organism>
<sequence>MAQVKVYRFKMWSVQRGEHVESDLLATREAIEASSELVLIPEGALELDDSLLDGNGMTRRPQL</sequence>
<evidence type="ECO:0000313" key="1">
    <source>
        <dbReference type="EMBL" id="OIQ64176.1"/>
    </source>
</evidence>
<dbReference type="AlphaFoldDB" id="A0A1J5P0U2"/>
<comment type="caution">
    <text evidence="1">The sequence shown here is derived from an EMBL/GenBank/DDBJ whole genome shotgun (WGS) entry which is preliminary data.</text>
</comment>
<name>A0A1J5P0U2_9ZZZZ</name>
<protein>
    <submittedName>
        <fullName evidence="1">Uncharacterized protein</fullName>
    </submittedName>
</protein>
<accession>A0A1J5P0U2</accession>
<proteinExistence type="predicted"/>
<dbReference type="EMBL" id="MLJW01008351">
    <property type="protein sequence ID" value="OIQ64176.1"/>
    <property type="molecule type" value="Genomic_DNA"/>
</dbReference>
<reference evidence="1" key="1">
    <citation type="submission" date="2016-10" db="EMBL/GenBank/DDBJ databases">
        <title>Sequence of Gallionella enrichment culture.</title>
        <authorList>
            <person name="Poehlein A."/>
            <person name="Muehling M."/>
            <person name="Daniel R."/>
        </authorList>
    </citation>
    <scope>NUCLEOTIDE SEQUENCE</scope>
</reference>
<gene>
    <name evidence="1" type="ORF">GALL_542740</name>
</gene>